<proteinExistence type="predicted"/>
<dbReference type="EMBL" id="JAADYS010000015">
    <property type="protein sequence ID" value="KAF4472980.1"/>
    <property type="molecule type" value="Genomic_DNA"/>
</dbReference>
<gene>
    <name evidence="1" type="ORF">FALBO_128</name>
</gene>
<dbReference type="AlphaFoldDB" id="A0A8H4LRP7"/>
<organism evidence="1 2">
    <name type="scientific">Fusarium albosuccineum</name>
    <dbReference type="NCBI Taxonomy" id="1237068"/>
    <lineage>
        <taxon>Eukaryota</taxon>
        <taxon>Fungi</taxon>
        <taxon>Dikarya</taxon>
        <taxon>Ascomycota</taxon>
        <taxon>Pezizomycotina</taxon>
        <taxon>Sordariomycetes</taxon>
        <taxon>Hypocreomycetidae</taxon>
        <taxon>Hypocreales</taxon>
        <taxon>Nectriaceae</taxon>
        <taxon>Fusarium</taxon>
        <taxon>Fusarium decemcellulare species complex</taxon>
    </lineage>
</organism>
<accession>A0A8H4LRP7</accession>
<reference evidence="1 2" key="1">
    <citation type="submission" date="2020-01" db="EMBL/GenBank/DDBJ databases">
        <title>Identification and distribution of gene clusters putatively required for synthesis of sphingolipid metabolism inhibitors in phylogenetically diverse species of the filamentous fungus Fusarium.</title>
        <authorList>
            <person name="Kim H.-S."/>
            <person name="Busman M."/>
            <person name="Brown D.W."/>
            <person name="Divon H."/>
            <person name="Uhlig S."/>
            <person name="Proctor R.H."/>
        </authorList>
    </citation>
    <scope>NUCLEOTIDE SEQUENCE [LARGE SCALE GENOMIC DNA]</scope>
    <source>
        <strain evidence="1 2">NRRL 20459</strain>
    </source>
</reference>
<comment type="caution">
    <text evidence="1">The sequence shown here is derived from an EMBL/GenBank/DDBJ whole genome shotgun (WGS) entry which is preliminary data.</text>
</comment>
<protein>
    <submittedName>
        <fullName evidence="1">Uncharacterized protein</fullName>
    </submittedName>
</protein>
<keyword evidence="2" id="KW-1185">Reference proteome</keyword>
<evidence type="ECO:0000313" key="2">
    <source>
        <dbReference type="Proteomes" id="UP000554235"/>
    </source>
</evidence>
<dbReference type="Proteomes" id="UP000554235">
    <property type="component" value="Unassembled WGS sequence"/>
</dbReference>
<sequence>MDISLARPYDEEFRKAAFKQARFEYLDIFLVLLLTSSAAKFDPATLTRPTGFIKLGPDQPTEIDNDDHTILFLALFYEIVQVGEGRFPTVKELVDVLNYKWTCDLDWLAALVDLHNPAEV</sequence>
<name>A0A8H4LRP7_9HYPO</name>
<evidence type="ECO:0000313" key="1">
    <source>
        <dbReference type="EMBL" id="KAF4472980.1"/>
    </source>
</evidence>